<comment type="caution">
    <text evidence="3">The sequence shown here is derived from an EMBL/GenBank/DDBJ whole genome shotgun (WGS) entry which is preliminary data.</text>
</comment>
<keyword evidence="2" id="KW-0472">Membrane</keyword>
<feature type="region of interest" description="Disordered" evidence="1">
    <location>
        <begin position="338"/>
        <end position="397"/>
    </location>
</feature>
<evidence type="ECO:0000313" key="4">
    <source>
        <dbReference type="Proteomes" id="UP001141327"/>
    </source>
</evidence>
<reference evidence="3" key="1">
    <citation type="journal article" date="2022" name="bioRxiv">
        <title>Genomics of Preaxostyla Flagellates Illuminates Evolutionary Transitions and the Path Towards Mitochondrial Loss.</title>
        <authorList>
            <person name="Novak L.V.F."/>
            <person name="Treitli S.C."/>
            <person name="Pyrih J."/>
            <person name="Halakuc P."/>
            <person name="Pipaliya S.V."/>
            <person name="Vacek V."/>
            <person name="Brzon O."/>
            <person name="Soukal P."/>
            <person name="Eme L."/>
            <person name="Dacks J.B."/>
            <person name="Karnkowska A."/>
            <person name="Elias M."/>
            <person name="Hampl V."/>
        </authorList>
    </citation>
    <scope>NUCLEOTIDE SEQUENCE</scope>
    <source>
        <strain evidence="3">RCP-MX</strain>
    </source>
</reference>
<accession>A0ABQ8UMT5</accession>
<proteinExistence type="predicted"/>
<feature type="region of interest" description="Disordered" evidence="1">
    <location>
        <begin position="1026"/>
        <end position="1142"/>
    </location>
</feature>
<feature type="transmembrane region" description="Helical" evidence="2">
    <location>
        <begin position="631"/>
        <end position="656"/>
    </location>
</feature>
<sequence>MWAAPALPHQEAFVSVVTNTDEAAPILLYETMGTLDLQVWASRANLSQWTLVTSTGPPRITPYPRHFAWATPGRLASLVYLEATHTAEVYTLDLTLHEPSWILDSSATNVTAPWGLSALGGGWLLFITREGGFIKAPQARLWERRVASPFPNFDEDLYRALMLAHPIAMTHYNDGRLLVLNGWAGQQMALTNGTQWVATPLGHRLLEVHCADEGYCATSLVCDGIQPDDLVHCLTTDTGARYGRPRPMTLGPGRLLLWGLRVGILSESLFYRSDPPVIWSPHQNDLSYEDCHVPYRGDLTMSVVGYVVFGLSCLLVAVVSVSTLVACTRRRRAAARAAKQGTSIPLPQTATATATSPASAGSPGPEDGPATGGPGLAGPGVGAARGRPITGVPSPASAVQQQPGVPFTYPLFAWVLRHMIMVTATGAVFYQVRRAGWLAVVVGGESETDPPRGVGGFRSPVFISPHPSIHSPALPDPPSSRLSAGVGAAPQLLYWLSLPAHVQPMTSLAWAVRVPMYLWFPRDTDRYNRLYAALSIVYQCFVGLDVAWGSLSLMTRKCLAWAVERSAPAPPPPRDEDEEELEAGDGAALPAGREGGRRKSGAAPAARPVVSFQPNPADLRLMARFSRLKNFWQHALLALPLILAWGAWMASQALLYGIAMLRPHVRPVVLSLIKTVAMLAISSALKKFTALSVGWLLFRGSLIHTRFVQMVDMVSSALMMSGLQVYRGQPNIEAEVRELLLWSLTQIGTTVGCMEGLLWLGEAAHVLLVRWSWVQPHGGRPAAQVALLDRGAAAGEEEEGRRPATSRRAGCGHGCGELGLWCAGLRGPFRGLRRWGAAWWAEAGRLGVRLCLLAVARTDPSPSDDWKPLVFLFSVLPFYLLNAPAIGLALPLVAALVAASFRLRGLCFARVGGPPAAHHRNSHVFQGLIFTSVLPLTYLAAASLSSAFLNYWRPYNPSDNLEVLEGLIYLTVLYGTLSVSIYLFFLMDRILRRRVVAAYGEGADYLLYCRAYEKFVVLSHEAEGAAPGDDDDFPAPSPNPGAAAGSPREVEASWAAGGATATVAGESLGPKWSPPPGPEPLGPPAGAPWGYRPPSPTVTMLVERHPPDQHHQHHQHHQQQPIPGAEGEPPAPPPMAPAASPL</sequence>
<gene>
    <name evidence="3" type="ORF">PAPYR_3108</name>
</gene>
<dbReference type="EMBL" id="JAPMOS010000012">
    <property type="protein sequence ID" value="KAJ4460494.1"/>
    <property type="molecule type" value="Genomic_DNA"/>
</dbReference>
<organism evidence="3 4">
    <name type="scientific">Paratrimastix pyriformis</name>
    <dbReference type="NCBI Taxonomy" id="342808"/>
    <lineage>
        <taxon>Eukaryota</taxon>
        <taxon>Metamonada</taxon>
        <taxon>Preaxostyla</taxon>
        <taxon>Paratrimastigidae</taxon>
        <taxon>Paratrimastix</taxon>
    </lineage>
</organism>
<protein>
    <submittedName>
        <fullName evidence="3">Uncharacterized protein</fullName>
    </submittedName>
</protein>
<dbReference type="Proteomes" id="UP001141327">
    <property type="component" value="Unassembled WGS sequence"/>
</dbReference>
<feature type="transmembrane region" description="Helical" evidence="2">
    <location>
        <begin position="924"/>
        <end position="947"/>
    </location>
</feature>
<feature type="transmembrane region" description="Helical" evidence="2">
    <location>
        <begin position="876"/>
        <end position="903"/>
    </location>
</feature>
<evidence type="ECO:0000256" key="1">
    <source>
        <dbReference type="SAM" id="MobiDB-lite"/>
    </source>
</evidence>
<feature type="compositionally biased region" description="Low complexity" evidence="1">
    <location>
        <begin position="1118"/>
        <end position="1128"/>
    </location>
</feature>
<feature type="region of interest" description="Disordered" evidence="1">
    <location>
        <begin position="566"/>
        <end position="606"/>
    </location>
</feature>
<keyword evidence="4" id="KW-1185">Reference proteome</keyword>
<evidence type="ECO:0000256" key="2">
    <source>
        <dbReference type="SAM" id="Phobius"/>
    </source>
</evidence>
<keyword evidence="2" id="KW-0812">Transmembrane</keyword>
<keyword evidence="2" id="KW-1133">Transmembrane helix</keyword>
<feature type="compositionally biased region" description="Low complexity" evidence="1">
    <location>
        <begin position="345"/>
        <end position="369"/>
    </location>
</feature>
<feature type="compositionally biased region" description="Low complexity" evidence="1">
    <location>
        <begin position="1040"/>
        <end position="1071"/>
    </location>
</feature>
<feature type="compositionally biased region" description="Pro residues" evidence="1">
    <location>
        <begin position="1072"/>
        <end position="1096"/>
    </location>
</feature>
<feature type="compositionally biased region" description="Gly residues" evidence="1">
    <location>
        <begin position="370"/>
        <end position="383"/>
    </location>
</feature>
<feature type="transmembrane region" description="Helical" evidence="2">
    <location>
        <begin position="303"/>
        <end position="327"/>
    </location>
</feature>
<feature type="transmembrane region" description="Helical" evidence="2">
    <location>
        <begin position="967"/>
        <end position="985"/>
    </location>
</feature>
<evidence type="ECO:0000313" key="3">
    <source>
        <dbReference type="EMBL" id="KAJ4460494.1"/>
    </source>
</evidence>
<name>A0ABQ8UMT5_9EUKA</name>